<comment type="caution">
    <text evidence="1">The sequence shown here is derived from an EMBL/GenBank/DDBJ whole genome shotgun (WGS) entry which is preliminary data.</text>
</comment>
<proteinExistence type="predicted"/>
<reference evidence="1 2" key="2">
    <citation type="submission" date="2018-05" db="EMBL/GenBank/DDBJ databases">
        <authorList>
            <person name="Lanie J.A."/>
            <person name="Ng W.-L."/>
            <person name="Kazmierczak K.M."/>
            <person name="Andrzejewski T.M."/>
            <person name="Davidsen T.M."/>
            <person name="Wayne K.J."/>
            <person name="Tettelin H."/>
            <person name="Glass J.I."/>
            <person name="Rusch D."/>
            <person name="Podicherti R."/>
            <person name="Tsui H.-C.T."/>
            <person name="Winkler M.E."/>
        </authorList>
    </citation>
    <scope>NUCLEOTIDE SEQUENCE [LARGE SCALE GENOMIC DNA]</scope>
    <source>
        <strain evidence="1 2">YBY</strain>
    </source>
</reference>
<dbReference type="Proteomes" id="UP000245216">
    <property type="component" value="Unassembled WGS sequence"/>
</dbReference>
<organism evidence="1 2">
    <name type="scientific">Alcaligenes faecalis</name>
    <dbReference type="NCBI Taxonomy" id="511"/>
    <lineage>
        <taxon>Bacteria</taxon>
        <taxon>Pseudomonadati</taxon>
        <taxon>Pseudomonadota</taxon>
        <taxon>Betaproteobacteria</taxon>
        <taxon>Burkholderiales</taxon>
        <taxon>Alcaligenaceae</taxon>
        <taxon>Alcaligenes</taxon>
    </lineage>
</organism>
<protein>
    <submittedName>
        <fullName evidence="1">Uncharacterized protein</fullName>
    </submittedName>
</protein>
<gene>
    <name evidence="1" type="ORF">DF183_13685</name>
</gene>
<evidence type="ECO:0000313" key="1">
    <source>
        <dbReference type="EMBL" id="PWE14190.1"/>
    </source>
</evidence>
<reference evidence="1 2" key="1">
    <citation type="submission" date="2018-05" db="EMBL/GenBank/DDBJ databases">
        <title>Genome Sequence of an Efficient Indole-Degrading Bacterium, Alcaligenes sp.YBY.</title>
        <authorList>
            <person name="Yang B."/>
        </authorList>
    </citation>
    <scope>NUCLEOTIDE SEQUENCE [LARGE SCALE GENOMIC DNA]</scope>
    <source>
        <strain evidence="1 2">YBY</strain>
    </source>
</reference>
<dbReference type="EMBL" id="QEXO01000003">
    <property type="protein sequence ID" value="PWE14190.1"/>
    <property type="molecule type" value="Genomic_DNA"/>
</dbReference>
<dbReference type="AlphaFoldDB" id="A0A2U2BJK1"/>
<name>A0A2U2BJK1_ALCFA</name>
<accession>A0A2U2BJK1</accession>
<evidence type="ECO:0000313" key="2">
    <source>
        <dbReference type="Proteomes" id="UP000245216"/>
    </source>
</evidence>
<sequence length="130" mass="13989">MGLGLGLGLDLELDLGLGLGLGLGLHLSLAMTRPSHLDTTRFRTTPAPETTITLSQKPTHRLPSSKVRGDIDNHCEPLVCWAGVSGRFRVLAAGRRSRRDASILLFEHGAYSLSGGQTIVRVQDAPYAIF</sequence>